<feature type="region of interest" description="Disordered" evidence="1">
    <location>
        <begin position="55"/>
        <end position="74"/>
    </location>
</feature>
<dbReference type="InterPro" id="IPR001509">
    <property type="entry name" value="Epimerase_deHydtase"/>
</dbReference>
<comment type="caution">
    <text evidence="3">The sequence shown here is derived from an EMBL/GenBank/DDBJ whole genome shotgun (WGS) entry which is preliminary data.</text>
</comment>
<feature type="domain" description="NAD-dependent epimerase/dehydratase" evidence="2">
    <location>
        <begin position="1"/>
        <end position="49"/>
    </location>
</feature>
<evidence type="ECO:0000313" key="3">
    <source>
        <dbReference type="EMBL" id="EUA42251.1"/>
    </source>
</evidence>
<accession>X8BFL0</accession>
<protein>
    <submittedName>
        <fullName evidence="3">NAD dependent epimerase/dehydratase family protein</fullName>
    </submittedName>
</protein>
<dbReference type="Gene3D" id="3.40.50.720">
    <property type="entry name" value="NAD(P)-binding Rossmann-like Domain"/>
    <property type="match status" value="1"/>
</dbReference>
<gene>
    <name evidence="3" type="ORF">I553_6111</name>
</gene>
<proteinExistence type="predicted"/>
<dbReference type="Pfam" id="PF01370">
    <property type="entry name" value="Epimerase"/>
    <property type="match status" value="1"/>
</dbReference>
<reference evidence="3" key="1">
    <citation type="submission" date="2014-01" db="EMBL/GenBank/DDBJ databases">
        <authorList>
            <person name="Brown-Elliot B."/>
            <person name="Wallace R."/>
            <person name="Lenaerts A."/>
            <person name="Ordway D."/>
            <person name="DeGroote M.A."/>
            <person name="Parker T."/>
            <person name="Sizemore C."/>
            <person name="Tallon L.J."/>
            <person name="Sadzewicz L.K."/>
            <person name="Sengamalay N."/>
            <person name="Fraser C.M."/>
            <person name="Hine E."/>
            <person name="Shefchek K.A."/>
            <person name="Das S.P."/>
            <person name="Tettelin H."/>
        </authorList>
    </citation>
    <scope>NUCLEOTIDE SEQUENCE [LARGE SCALE GENOMIC DNA]</scope>
    <source>
        <strain evidence="3">4042</strain>
    </source>
</reference>
<dbReference type="PATRIC" id="fig|1299334.3.peg.4274"/>
<dbReference type="EMBL" id="JAOB01000042">
    <property type="protein sequence ID" value="EUA42251.1"/>
    <property type="molecule type" value="Genomic_DNA"/>
</dbReference>
<name>X8BFL0_MYCXE</name>
<organism evidence="3">
    <name type="scientific">Mycobacterium xenopi 4042</name>
    <dbReference type="NCBI Taxonomy" id="1299334"/>
    <lineage>
        <taxon>Bacteria</taxon>
        <taxon>Bacillati</taxon>
        <taxon>Actinomycetota</taxon>
        <taxon>Actinomycetes</taxon>
        <taxon>Mycobacteriales</taxon>
        <taxon>Mycobacteriaceae</taxon>
        <taxon>Mycobacterium</taxon>
    </lineage>
</organism>
<dbReference type="AlphaFoldDB" id="X8BFL0"/>
<evidence type="ECO:0000259" key="2">
    <source>
        <dbReference type="Pfam" id="PF01370"/>
    </source>
</evidence>
<sequence>MLAAMAKSGARRIVFVSSAHVYGMQRAGTAPAGEHDELNPLAPWAVTKLEPKRCWPRPEQNGWPSGRRSSSAVMSTTGCSGCWRARCFPILTDRRAGGCRWCTPTTPFGYLPGRVGYRHR</sequence>
<dbReference type="InterPro" id="IPR036291">
    <property type="entry name" value="NAD(P)-bd_dom_sf"/>
</dbReference>
<dbReference type="SUPFAM" id="SSF51735">
    <property type="entry name" value="NAD(P)-binding Rossmann-fold domains"/>
    <property type="match status" value="1"/>
</dbReference>
<evidence type="ECO:0000256" key="1">
    <source>
        <dbReference type="SAM" id="MobiDB-lite"/>
    </source>
</evidence>